<proteinExistence type="predicted"/>
<evidence type="ECO:0000313" key="3">
    <source>
        <dbReference type="Proteomes" id="UP000094527"/>
    </source>
</evidence>
<keyword evidence="3" id="KW-1185">Reference proteome</keyword>
<gene>
    <name evidence="2" type="ORF">Ocin01_08553</name>
</gene>
<protein>
    <submittedName>
        <fullName evidence="2">Uncharacterized protein</fullName>
    </submittedName>
</protein>
<sequence>MSELLEILLVAFCGLVLVFAILFIGCWCVIACAFYCLKHFYKRTVTLDSMVSAMTLASSSDAASDDFGSEIESRVYSSHGAQGYLESLETGSAAVSSIAESHYQSLARMETGISRNLQGNESSSTDLRKVKVACDDIPPQYETLSPPTYQSLFPEDETMIGMIPQLLHVNEKANPG</sequence>
<reference evidence="2 3" key="1">
    <citation type="journal article" date="2016" name="Genome Biol. Evol.">
        <title>Gene Family Evolution Reflects Adaptation to Soil Environmental Stressors in the Genome of the Collembolan Orchesella cincta.</title>
        <authorList>
            <person name="Faddeeva-Vakhrusheva A."/>
            <person name="Derks M.F."/>
            <person name="Anvar S.Y."/>
            <person name="Agamennone V."/>
            <person name="Suring W."/>
            <person name="Smit S."/>
            <person name="van Straalen N.M."/>
            <person name="Roelofs D."/>
        </authorList>
    </citation>
    <scope>NUCLEOTIDE SEQUENCE [LARGE SCALE GENOMIC DNA]</scope>
    <source>
        <tissue evidence="2">Mixed pool</tissue>
    </source>
</reference>
<feature type="transmembrane region" description="Helical" evidence="1">
    <location>
        <begin position="6"/>
        <end position="37"/>
    </location>
</feature>
<name>A0A1D2MYR3_ORCCI</name>
<dbReference type="OrthoDB" id="10616234at2759"/>
<dbReference type="Proteomes" id="UP000094527">
    <property type="component" value="Unassembled WGS sequence"/>
</dbReference>
<accession>A0A1D2MYR3</accession>
<evidence type="ECO:0000256" key="1">
    <source>
        <dbReference type="SAM" id="Phobius"/>
    </source>
</evidence>
<evidence type="ECO:0000313" key="2">
    <source>
        <dbReference type="EMBL" id="ODM98128.1"/>
    </source>
</evidence>
<comment type="caution">
    <text evidence="2">The sequence shown here is derived from an EMBL/GenBank/DDBJ whole genome shotgun (WGS) entry which is preliminary data.</text>
</comment>
<keyword evidence="1" id="KW-0812">Transmembrane</keyword>
<keyword evidence="1" id="KW-1133">Transmembrane helix</keyword>
<keyword evidence="1" id="KW-0472">Membrane</keyword>
<organism evidence="2 3">
    <name type="scientific">Orchesella cincta</name>
    <name type="common">Springtail</name>
    <name type="synonym">Podura cincta</name>
    <dbReference type="NCBI Taxonomy" id="48709"/>
    <lineage>
        <taxon>Eukaryota</taxon>
        <taxon>Metazoa</taxon>
        <taxon>Ecdysozoa</taxon>
        <taxon>Arthropoda</taxon>
        <taxon>Hexapoda</taxon>
        <taxon>Collembola</taxon>
        <taxon>Entomobryomorpha</taxon>
        <taxon>Entomobryoidea</taxon>
        <taxon>Orchesellidae</taxon>
        <taxon>Orchesellinae</taxon>
        <taxon>Orchesella</taxon>
    </lineage>
</organism>
<dbReference type="AlphaFoldDB" id="A0A1D2MYR3"/>
<dbReference type="EMBL" id="LJIJ01000380">
    <property type="protein sequence ID" value="ODM98128.1"/>
    <property type="molecule type" value="Genomic_DNA"/>
</dbReference>